<keyword evidence="3" id="KW-1185">Reference proteome</keyword>
<name>A0ABN8I2K4_9NEOP</name>
<dbReference type="Proteomes" id="UP000837857">
    <property type="component" value="Chromosome 15"/>
</dbReference>
<organism evidence="2 3">
    <name type="scientific">Iphiclides podalirius</name>
    <name type="common">scarce swallowtail</name>
    <dbReference type="NCBI Taxonomy" id="110791"/>
    <lineage>
        <taxon>Eukaryota</taxon>
        <taxon>Metazoa</taxon>
        <taxon>Ecdysozoa</taxon>
        <taxon>Arthropoda</taxon>
        <taxon>Hexapoda</taxon>
        <taxon>Insecta</taxon>
        <taxon>Pterygota</taxon>
        <taxon>Neoptera</taxon>
        <taxon>Endopterygota</taxon>
        <taxon>Lepidoptera</taxon>
        <taxon>Glossata</taxon>
        <taxon>Ditrysia</taxon>
        <taxon>Papilionoidea</taxon>
        <taxon>Papilionidae</taxon>
        <taxon>Papilioninae</taxon>
        <taxon>Iphiclides</taxon>
    </lineage>
</organism>
<feature type="region of interest" description="Disordered" evidence="1">
    <location>
        <begin position="89"/>
        <end position="109"/>
    </location>
</feature>
<feature type="non-terminal residue" evidence="2">
    <location>
        <position position="109"/>
    </location>
</feature>
<sequence>MARSTHNPSKFSFAKEEREFLINNCHWAALPTPQKQWGIGGVPLRDATVPPEEMGTFRSRPSTRVQFNMSPQAVLGRTCGGIKLPSPGIGGGSHVVGPHSSGDNGVLNK</sequence>
<gene>
    <name evidence="2" type="ORF">IPOD504_LOCUS4566</name>
</gene>
<accession>A0ABN8I2K4</accession>
<evidence type="ECO:0000313" key="3">
    <source>
        <dbReference type="Proteomes" id="UP000837857"/>
    </source>
</evidence>
<protein>
    <submittedName>
        <fullName evidence="2">Uncharacterized protein</fullName>
    </submittedName>
</protein>
<reference evidence="2" key="1">
    <citation type="submission" date="2022-03" db="EMBL/GenBank/DDBJ databases">
        <authorList>
            <person name="Martin H S."/>
        </authorList>
    </citation>
    <scope>NUCLEOTIDE SEQUENCE</scope>
</reference>
<dbReference type="EMBL" id="OW152827">
    <property type="protein sequence ID" value="CAH2044071.1"/>
    <property type="molecule type" value="Genomic_DNA"/>
</dbReference>
<evidence type="ECO:0000256" key="1">
    <source>
        <dbReference type="SAM" id="MobiDB-lite"/>
    </source>
</evidence>
<evidence type="ECO:0000313" key="2">
    <source>
        <dbReference type="EMBL" id="CAH2044071.1"/>
    </source>
</evidence>
<proteinExistence type="predicted"/>
<feature type="region of interest" description="Disordered" evidence="1">
    <location>
        <begin position="39"/>
        <end position="58"/>
    </location>
</feature>